<name>A0AA51N662_9BACT</name>
<evidence type="ECO:0000313" key="2">
    <source>
        <dbReference type="EMBL" id="WMN06748.1"/>
    </source>
</evidence>
<protein>
    <submittedName>
        <fullName evidence="2">Uncharacterized protein</fullName>
    </submittedName>
</protein>
<dbReference type="EMBL" id="CP129970">
    <property type="protein sequence ID" value="WMN06748.1"/>
    <property type="molecule type" value="Genomic_DNA"/>
</dbReference>
<evidence type="ECO:0000256" key="1">
    <source>
        <dbReference type="SAM" id="Coils"/>
    </source>
</evidence>
<proteinExistence type="predicted"/>
<dbReference type="AlphaFoldDB" id="A0AA51N662"/>
<dbReference type="RefSeq" id="WP_308356683.1">
    <property type="nucleotide sequence ID" value="NZ_CP129970.2"/>
</dbReference>
<evidence type="ECO:0000313" key="3">
    <source>
        <dbReference type="Proteomes" id="UP001244443"/>
    </source>
</evidence>
<dbReference type="Proteomes" id="UP001244443">
    <property type="component" value="Chromosome"/>
</dbReference>
<sequence>MENIENTVHENSFHLKKTSTAPEQEMKDFWKDLRHFYRTAEKNDEELNSKTYHAALQDVIQKESAYPYKIIENHKEIILEEEENMPLFMLDFIMSSYQIQNRKKFKEDVKRVIEVLKTILDVDSKSSQILKLKENYGFAAEMIAFEKMVDLLPKSAKSDLSKSRIQRLKSILNDLQKFNNFIEKQHGIVVYEKALKTVIEKNLLFKGVRTIEAKTNAFELTEDLFKHEIRSFTILMKAFKMAQLEIEDEYEEEFHDDYFEHFDWHHLQEDELRLFVPILCITDQKYLNNHLTSFGKMMAVNHPVNVVIINQELVSEPNPQLKWVDSSYKFRQEIAALAIAQRNIFTFQSTIAEPALLYEGVKKALGSYAPSLIHISVPSNVRMTTLSRTLLANAANAGRYFPMVQYDPIKFSEWGRRFSITSNIQPTNLWPSYSISIRSEDDEVQNIEMNFTYADYKAIFPEKVKELMIIPAEFETDQLIPVSEFLEMDLKDRFEKIPFIYLADDNHELFKAAVPYVWILSCQERADYWAFLQELAGFNSYKVRLAVEEKNKELNEVLEKEKKKLEEDRLKITQQAEEKAVATAAQRLVNALMEGEI</sequence>
<dbReference type="Gene3D" id="3.40.50.970">
    <property type="match status" value="1"/>
</dbReference>
<reference evidence="2" key="1">
    <citation type="submission" date="2023-08" db="EMBL/GenBank/DDBJ databases">
        <title>Comparative genomics and taxonomic characterization of three novel marine species of genus Marivirga.</title>
        <authorList>
            <person name="Muhammad N."/>
            <person name="Kim S.-G."/>
        </authorList>
    </citation>
    <scope>NUCLEOTIDE SEQUENCE [LARGE SCALE GENOMIC DNA]</scope>
    <source>
        <strain evidence="2">ABR2-2</strain>
    </source>
</reference>
<keyword evidence="1" id="KW-0175">Coiled coil</keyword>
<feature type="coiled-coil region" evidence="1">
    <location>
        <begin position="544"/>
        <end position="578"/>
    </location>
</feature>
<accession>A0AA51N662</accession>
<gene>
    <name evidence="2" type="ORF">QYS48_33570</name>
</gene>
<organism evidence="2 3">
    <name type="scientific">Marivirga arenosa</name>
    <dbReference type="NCBI Taxonomy" id="3059076"/>
    <lineage>
        <taxon>Bacteria</taxon>
        <taxon>Pseudomonadati</taxon>
        <taxon>Bacteroidota</taxon>
        <taxon>Cytophagia</taxon>
        <taxon>Cytophagales</taxon>
        <taxon>Marivirgaceae</taxon>
        <taxon>Marivirga</taxon>
    </lineage>
</organism>
<keyword evidence="3" id="KW-1185">Reference proteome</keyword>